<organism evidence="2">
    <name type="scientific">Sesamum latifolium</name>
    <dbReference type="NCBI Taxonomy" id="2727402"/>
    <lineage>
        <taxon>Eukaryota</taxon>
        <taxon>Viridiplantae</taxon>
        <taxon>Streptophyta</taxon>
        <taxon>Embryophyta</taxon>
        <taxon>Tracheophyta</taxon>
        <taxon>Spermatophyta</taxon>
        <taxon>Magnoliopsida</taxon>
        <taxon>eudicotyledons</taxon>
        <taxon>Gunneridae</taxon>
        <taxon>Pentapetalae</taxon>
        <taxon>asterids</taxon>
        <taxon>lamiids</taxon>
        <taxon>Lamiales</taxon>
        <taxon>Pedaliaceae</taxon>
        <taxon>Sesamum</taxon>
    </lineage>
</organism>
<feature type="compositionally biased region" description="Polar residues" evidence="1">
    <location>
        <begin position="28"/>
        <end position="39"/>
    </location>
</feature>
<feature type="region of interest" description="Disordered" evidence="1">
    <location>
        <begin position="1"/>
        <end position="136"/>
    </location>
</feature>
<feature type="compositionally biased region" description="Low complexity" evidence="1">
    <location>
        <begin position="118"/>
        <end position="135"/>
    </location>
</feature>
<gene>
    <name evidence="2" type="ORF">Slati_0032400</name>
</gene>
<evidence type="ECO:0000313" key="2">
    <source>
        <dbReference type="EMBL" id="KAL0461448.1"/>
    </source>
</evidence>
<proteinExistence type="predicted"/>
<comment type="caution">
    <text evidence="2">The sequence shown here is derived from an EMBL/GenBank/DDBJ whole genome shotgun (WGS) entry which is preliminary data.</text>
</comment>
<evidence type="ECO:0000256" key="1">
    <source>
        <dbReference type="SAM" id="MobiDB-lite"/>
    </source>
</evidence>
<dbReference type="EMBL" id="JACGWN010000001">
    <property type="protein sequence ID" value="KAL0461448.1"/>
    <property type="molecule type" value="Genomic_DNA"/>
</dbReference>
<name>A0AAW2Y6J8_9LAMI</name>
<reference evidence="2" key="1">
    <citation type="submission" date="2020-06" db="EMBL/GenBank/DDBJ databases">
        <authorList>
            <person name="Li T."/>
            <person name="Hu X."/>
            <person name="Zhang T."/>
            <person name="Song X."/>
            <person name="Zhang H."/>
            <person name="Dai N."/>
            <person name="Sheng W."/>
            <person name="Hou X."/>
            <person name="Wei L."/>
        </authorList>
    </citation>
    <scope>NUCLEOTIDE SEQUENCE</scope>
    <source>
        <strain evidence="2">KEN1</strain>
        <tissue evidence="2">Leaf</tissue>
    </source>
</reference>
<dbReference type="AlphaFoldDB" id="A0AAW2Y6J8"/>
<protein>
    <submittedName>
        <fullName evidence="2">Uncharacterized protein</fullName>
    </submittedName>
</protein>
<feature type="compositionally biased region" description="Basic and acidic residues" evidence="1">
    <location>
        <begin position="41"/>
        <end position="57"/>
    </location>
</feature>
<reference evidence="2" key="2">
    <citation type="journal article" date="2024" name="Plant">
        <title>Genomic evolution and insights into agronomic trait innovations of Sesamum species.</title>
        <authorList>
            <person name="Miao H."/>
            <person name="Wang L."/>
            <person name="Qu L."/>
            <person name="Liu H."/>
            <person name="Sun Y."/>
            <person name="Le M."/>
            <person name="Wang Q."/>
            <person name="Wei S."/>
            <person name="Zheng Y."/>
            <person name="Lin W."/>
            <person name="Duan Y."/>
            <person name="Cao H."/>
            <person name="Xiong S."/>
            <person name="Wang X."/>
            <person name="Wei L."/>
            <person name="Li C."/>
            <person name="Ma Q."/>
            <person name="Ju M."/>
            <person name="Zhao R."/>
            <person name="Li G."/>
            <person name="Mu C."/>
            <person name="Tian Q."/>
            <person name="Mei H."/>
            <person name="Zhang T."/>
            <person name="Gao T."/>
            <person name="Zhang H."/>
        </authorList>
    </citation>
    <scope>NUCLEOTIDE SEQUENCE</scope>
    <source>
        <strain evidence="2">KEN1</strain>
    </source>
</reference>
<accession>A0AAW2Y6J8</accession>
<sequence length="148" mass="15787">MPHGFFSDGTSGSPAKNGEADDGRSGFHYTTRTLFQTGGETVKEVGTEIPMDKGKEVSEEEEDGAVKETQETEPVNDVENKTTEPVNDVENKTTEPVSCGTEDESSPRGVLETPVPGSDSEQSSMDDSSSSMAAERGIVLDMNYGLCI</sequence>